<name>A0A7S4VTH5_9STRA</name>
<reference evidence="4" key="1">
    <citation type="submission" date="2021-01" db="EMBL/GenBank/DDBJ databases">
        <authorList>
            <person name="Corre E."/>
            <person name="Pelletier E."/>
            <person name="Niang G."/>
            <person name="Scheremetjew M."/>
            <person name="Finn R."/>
            <person name="Kale V."/>
            <person name="Holt S."/>
            <person name="Cochrane G."/>
            <person name="Meng A."/>
            <person name="Brown T."/>
            <person name="Cohen L."/>
        </authorList>
    </citation>
    <scope>NUCLEOTIDE SEQUENCE</scope>
    <source>
        <strain evidence="4">GSO104</strain>
    </source>
</reference>
<dbReference type="PROSITE" id="PS50088">
    <property type="entry name" value="ANK_REPEAT"/>
    <property type="match status" value="1"/>
</dbReference>
<evidence type="ECO:0000256" key="3">
    <source>
        <dbReference type="PROSITE-ProRule" id="PRU00023"/>
    </source>
</evidence>
<dbReference type="PANTHER" id="PTHR24198">
    <property type="entry name" value="ANKYRIN REPEAT AND PROTEIN KINASE DOMAIN-CONTAINING PROTEIN"/>
    <property type="match status" value="1"/>
</dbReference>
<organism evidence="4">
    <name type="scientific">Ditylum brightwellii</name>
    <dbReference type="NCBI Taxonomy" id="49249"/>
    <lineage>
        <taxon>Eukaryota</taxon>
        <taxon>Sar</taxon>
        <taxon>Stramenopiles</taxon>
        <taxon>Ochrophyta</taxon>
        <taxon>Bacillariophyta</taxon>
        <taxon>Mediophyceae</taxon>
        <taxon>Lithodesmiophycidae</taxon>
        <taxon>Lithodesmiales</taxon>
        <taxon>Lithodesmiaceae</taxon>
        <taxon>Ditylum</taxon>
    </lineage>
</organism>
<dbReference type="InterPro" id="IPR036770">
    <property type="entry name" value="Ankyrin_rpt-contain_sf"/>
</dbReference>
<dbReference type="SUPFAM" id="SSF48403">
    <property type="entry name" value="Ankyrin repeat"/>
    <property type="match status" value="1"/>
</dbReference>
<evidence type="ECO:0000256" key="2">
    <source>
        <dbReference type="ARBA" id="ARBA00023043"/>
    </source>
</evidence>
<dbReference type="AlphaFoldDB" id="A0A7S4VTH5"/>
<evidence type="ECO:0000256" key="1">
    <source>
        <dbReference type="ARBA" id="ARBA00022737"/>
    </source>
</evidence>
<dbReference type="PANTHER" id="PTHR24198:SF193">
    <property type="match status" value="1"/>
</dbReference>
<sequence>MSGDQLRNFAVVGYFLELKNLLAGGANPCSVDEKGLTALHYAVWNGHLQCVEILVANHWGKHHETGDVCSSINLQSKTGYTALHIVAMRMAALLEDESYDANENSDERQTKESENIECCRLLLMVGADCIALRDIEGKSAIDLAREAGNESLVSVFNSVKRPSEQQVQEFTESILAKHMMQHRRKVATTIGDPANNDIAKNNIGESGENDSWVSFHDSNIFPPCREDKILIPKELDVHEHRILPFAKKLFSSKQKPGSSGAMKIRNLVMLLDQANRNIDRREKLVNSRNKGEWQRIEF</sequence>
<dbReference type="Pfam" id="PF12796">
    <property type="entry name" value="Ank_2"/>
    <property type="match status" value="1"/>
</dbReference>
<feature type="repeat" description="ANK" evidence="3">
    <location>
        <begin position="34"/>
        <end position="55"/>
    </location>
</feature>
<evidence type="ECO:0000313" key="4">
    <source>
        <dbReference type="EMBL" id="CAE4664889.1"/>
    </source>
</evidence>
<keyword evidence="1" id="KW-0677">Repeat</keyword>
<dbReference type="EMBL" id="HBNS01059127">
    <property type="protein sequence ID" value="CAE4664889.1"/>
    <property type="molecule type" value="Transcribed_RNA"/>
</dbReference>
<proteinExistence type="predicted"/>
<dbReference type="InterPro" id="IPR002110">
    <property type="entry name" value="Ankyrin_rpt"/>
</dbReference>
<dbReference type="SMART" id="SM00248">
    <property type="entry name" value="ANK"/>
    <property type="match status" value="2"/>
</dbReference>
<dbReference type="PROSITE" id="PS50297">
    <property type="entry name" value="ANK_REP_REGION"/>
    <property type="match status" value="1"/>
</dbReference>
<accession>A0A7S4VTH5</accession>
<dbReference type="Gene3D" id="1.25.40.20">
    <property type="entry name" value="Ankyrin repeat-containing domain"/>
    <property type="match status" value="1"/>
</dbReference>
<protein>
    <submittedName>
        <fullName evidence="4">Uncharacterized protein</fullName>
    </submittedName>
</protein>
<keyword evidence="2 3" id="KW-0040">ANK repeat</keyword>
<gene>
    <name evidence="4" type="ORF">DBRI00130_LOCUS42512</name>
</gene>